<gene>
    <name evidence="2" type="ORF">CVV68_08005</name>
</gene>
<feature type="domain" description="Transcription regulator PadR N-terminal" evidence="1">
    <location>
        <begin position="3"/>
        <end position="78"/>
    </location>
</feature>
<organism evidence="2 3">
    <name type="scientific">Arthrobacter livingstonensis</name>
    <dbReference type="NCBI Taxonomy" id="670078"/>
    <lineage>
        <taxon>Bacteria</taxon>
        <taxon>Bacillati</taxon>
        <taxon>Actinomycetota</taxon>
        <taxon>Actinomycetes</taxon>
        <taxon>Micrococcales</taxon>
        <taxon>Micrococcaceae</taxon>
        <taxon>Arthrobacter</taxon>
    </lineage>
</organism>
<proteinExistence type="predicted"/>
<accession>A0A2V5LBQ5</accession>
<comment type="caution">
    <text evidence="2">The sequence shown here is derived from an EMBL/GenBank/DDBJ whole genome shotgun (WGS) entry which is preliminary data.</text>
</comment>
<name>A0A2V5LBQ5_9MICC</name>
<evidence type="ECO:0000313" key="3">
    <source>
        <dbReference type="Proteomes" id="UP000247832"/>
    </source>
</evidence>
<dbReference type="PANTHER" id="PTHR43252:SF6">
    <property type="entry name" value="NEGATIVE TRANSCRIPTION REGULATOR PADR"/>
    <property type="match status" value="1"/>
</dbReference>
<evidence type="ECO:0000259" key="1">
    <source>
        <dbReference type="Pfam" id="PF03551"/>
    </source>
</evidence>
<dbReference type="Pfam" id="PF03551">
    <property type="entry name" value="PadR"/>
    <property type="match status" value="1"/>
</dbReference>
<dbReference type="InterPro" id="IPR036390">
    <property type="entry name" value="WH_DNA-bd_sf"/>
</dbReference>
<dbReference type="EMBL" id="QJVD01000007">
    <property type="protein sequence ID" value="PYI67964.1"/>
    <property type="molecule type" value="Genomic_DNA"/>
</dbReference>
<sequence length="192" mass="21565">MAVLALLEEAPMHPYRMQQLITLRGKDKVINVGQRASLYTTIDRLSRDGQIRVSEVERDGQRPERSVYEITDAGRATAHGWLTDMLSVPKRGFPDFHAALAHAPMLTQEALTALLRSRRDLVAAEVAELREEITRVSAFLPRVVLLDSELMCRTRATELDFLDDVLSELESGAMTWSRESLAALSQTNEPHP</sequence>
<dbReference type="InterPro" id="IPR036388">
    <property type="entry name" value="WH-like_DNA-bd_sf"/>
</dbReference>
<dbReference type="OrthoDB" id="8443918at2"/>
<reference evidence="2 3" key="1">
    <citation type="submission" date="2018-05" db="EMBL/GenBank/DDBJ databases">
        <title>Genetic diversity of glacier-inhabiting Cryobacterium bacteria in China and description of Cryobacterium mengkeensis sp. nov. and Arthrobacter glacialis sp. nov.</title>
        <authorList>
            <person name="Liu Q."/>
            <person name="Xin Y.-H."/>
        </authorList>
    </citation>
    <scope>NUCLEOTIDE SEQUENCE [LARGE SCALE GENOMIC DNA]</scope>
    <source>
        <strain evidence="2 3">LI2</strain>
    </source>
</reference>
<keyword evidence="3" id="KW-1185">Reference proteome</keyword>
<protein>
    <submittedName>
        <fullName evidence="2">PadR family transcriptional regulator</fullName>
    </submittedName>
</protein>
<dbReference type="Gene3D" id="1.10.10.10">
    <property type="entry name" value="Winged helix-like DNA-binding domain superfamily/Winged helix DNA-binding domain"/>
    <property type="match status" value="1"/>
</dbReference>
<dbReference type="Proteomes" id="UP000247832">
    <property type="component" value="Unassembled WGS sequence"/>
</dbReference>
<dbReference type="PANTHER" id="PTHR43252">
    <property type="entry name" value="TRANSCRIPTIONAL REGULATOR YQJI"/>
    <property type="match status" value="1"/>
</dbReference>
<dbReference type="SUPFAM" id="SSF46785">
    <property type="entry name" value="Winged helix' DNA-binding domain"/>
    <property type="match status" value="1"/>
</dbReference>
<evidence type="ECO:0000313" key="2">
    <source>
        <dbReference type="EMBL" id="PYI67964.1"/>
    </source>
</evidence>
<dbReference type="InterPro" id="IPR005149">
    <property type="entry name" value="Tscrpt_reg_PadR_N"/>
</dbReference>
<dbReference type="AlphaFoldDB" id="A0A2V5LBQ5"/>